<evidence type="ECO:0000256" key="1">
    <source>
        <dbReference type="SAM" id="Phobius"/>
    </source>
</evidence>
<dbReference type="CDD" id="cd00118">
    <property type="entry name" value="LysM"/>
    <property type="match status" value="1"/>
</dbReference>
<name>A0ABV3P7E0_9ACTN</name>
<protein>
    <submittedName>
        <fullName evidence="3">LysM peptidoglycan-binding domain-containing protein</fullName>
    </submittedName>
</protein>
<keyword evidence="4" id="KW-1185">Reference proteome</keyword>
<accession>A0ABV3P7E0</accession>
<evidence type="ECO:0000313" key="3">
    <source>
        <dbReference type="EMBL" id="MEW9265515.1"/>
    </source>
</evidence>
<keyword evidence="1" id="KW-1133">Transmembrane helix</keyword>
<feature type="domain" description="LysM" evidence="2">
    <location>
        <begin position="135"/>
        <end position="190"/>
    </location>
</feature>
<dbReference type="Proteomes" id="UP001555826">
    <property type="component" value="Unassembled WGS sequence"/>
</dbReference>
<dbReference type="RefSeq" id="WP_367638607.1">
    <property type="nucleotide sequence ID" value="NZ_JBFNQN010000007.1"/>
</dbReference>
<dbReference type="EMBL" id="JBFNQN010000007">
    <property type="protein sequence ID" value="MEW9265515.1"/>
    <property type="molecule type" value="Genomic_DNA"/>
</dbReference>
<comment type="caution">
    <text evidence="3">The sequence shown here is derived from an EMBL/GenBank/DDBJ whole genome shotgun (WGS) entry which is preliminary data.</text>
</comment>
<dbReference type="Pfam" id="PF01476">
    <property type="entry name" value="LysM"/>
    <property type="match status" value="1"/>
</dbReference>
<dbReference type="Gene3D" id="3.10.350.10">
    <property type="entry name" value="LysM domain"/>
    <property type="match status" value="1"/>
</dbReference>
<evidence type="ECO:0000259" key="2">
    <source>
        <dbReference type="Pfam" id="PF01476"/>
    </source>
</evidence>
<dbReference type="InterPro" id="IPR036779">
    <property type="entry name" value="LysM_dom_sf"/>
</dbReference>
<keyword evidence="1" id="KW-0472">Membrane</keyword>
<feature type="transmembrane region" description="Helical" evidence="1">
    <location>
        <begin position="14"/>
        <end position="39"/>
    </location>
</feature>
<keyword evidence="1" id="KW-0812">Transmembrane</keyword>
<reference evidence="3 4" key="1">
    <citation type="submission" date="2024-07" db="EMBL/GenBank/DDBJ databases">
        <authorList>
            <person name="Thanompreechachai J."/>
            <person name="Duangmal K."/>
        </authorList>
    </citation>
    <scope>NUCLEOTIDE SEQUENCE [LARGE SCALE GENOMIC DNA]</scope>
    <source>
        <strain evidence="3 4">KCTC 19886</strain>
    </source>
</reference>
<dbReference type="InterPro" id="IPR018392">
    <property type="entry name" value="LysM"/>
</dbReference>
<evidence type="ECO:0000313" key="4">
    <source>
        <dbReference type="Proteomes" id="UP001555826"/>
    </source>
</evidence>
<proteinExistence type="predicted"/>
<organism evidence="3 4">
    <name type="scientific">Kineococcus endophyticus</name>
    <dbReference type="NCBI Taxonomy" id="1181883"/>
    <lineage>
        <taxon>Bacteria</taxon>
        <taxon>Bacillati</taxon>
        <taxon>Actinomycetota</taxon>
        <taxon>Actinomycetes</taxon>
        <taxon>Kineosporiales</taxon>
        <taxon>Kineosporiaceae</taxon>
        <taxon>Kineococcus</taxon>
    </lineage>
</organism>
<sequence length="190" mass="19823">MRPPFLGSQDPAEVVVGVCVVVGLAVALWLALSVVVAVVDEVRVRRSPRRAVRLTPGVPAVVRRLVALVVGLLLGSAALSAQAASPAVPEVGWAATATLDPGWPTAASRAAPVEVGWDAPAPRTAPTRDVAGEVVVLRGDSLWSLAERRLGPDATRGQVLAEQERLYAANAHVIGDDPDRLLPGQVLRLP</sequence>
<gene>
    <name evidence="3" type="ORF">AB1207_12200</name>
</gene>